<accession>A0A4Q0YMY1</accession>
<name>A0A4Q0YMY1_9GAMM</name>
<evidence type="ECO:0000313" key="2">
    <source>
        <dbReference type="Proteomes" id="UP000290287"/>
    </source>
</evidence>
<reference evidence="1 2" key="1">
    <citation type="submission" date="2017-10" db="EMBL/GenBank/DDBJ databases">
        <title>Nyctiphanis sp. nov., isolated from the stomach of the euphausiid Nyctiphanes simplex (Hansen, 1911) in the Gulf of California.</title>
        <authorList>
            <person name="Gomez-Gil B."/>
            <person name="Aguilar-Mendez M."/>
            <person name="Lopez-Cortes A."/>
            <person name="Gomez-Gutierrez J."/>
            <person name="Roque A."/>
            <person name="Lang E."/>
            <person name="Gonzalez-Castillo A."/>
        </authorList>
    </citation>
    <scope>NUCLEOTIDE SEQUENCE [LARGE SCALE GENOMIC DNA]</scope>
    <source>
        <strain evidence="1 2">CAIM 600</strain>
    </source>
</reference>
<proteinExistence type="predicted"/>
<organism evidence="1 2">
    <name type="scientific">Veronia nyctiphanis</name>
    <dbReference type="NCBI Taxonomy" id="1278244"/>
    <lineage>
        <taxon>Bacteria</taxon>
        <taxon>Pseudomonadati</taxon>
        <taxon>Pseudomonadota</taxon>
        <taxon>Gammaproteobacteria</taxon>
        <taxon>Vibrionales</taxon>
        <taxon>Vibrionaceae</taxon>
        <taxon>Veronia</taxon>
    </lineage>
</organism>
<evidence type="ECO:0000313" key="1">
    <source>
        <dbReference type="EMBL" id="RXJ71735.1"/>
    </source>
</evidence>
<dbReference type="EMBL" id="PEIB01000033">
    <property type="protein sequence ID" value="RXJ71735.1"/>
    <property type="molecule type" value="Genomic_DNA"/>
</dbReference>
<protein>
    <submittedName>
        <fullName evidence="1">Uncharacterized protein</fullName>
    </submittedName>
</protein>
<sequence length="221" mass="24259">MAIFTFLLWNTDPFFYAPEVMRHIEVQHQAIPDEKQTLTLESHSVVQKYQAKGTESGQASDVIQAEASNNTLPNSHTIALNPFSFTGETSGEISLDLGYLTTLAVGNHVSFPFLGQNLTLKVIEAEQLTDDTKTITMANTATDSVLELIAIEDATATYLLLRNKTHRIDVVLDANGVGRFILPQHKKKQAGVKQGLTPMSDFDSMLLAFGIPRVLGGNLRD</sequence>
<comment type="caution">
    <text evidence="1">The sequence shown here is derived from an EMBL/GenBank/DDBJ whole genome shotgun (WGS) entry which is preliminary data.</text>
</comment>
<gene>
    <name evidence="1" type="ORF">CS022_20010</name>
</gene>
<dbReference type="Proteomes" id="UP000290287">
    <property type="component" value="Unassembled WGS sequence"/>
</dbReference>
<keyword evidence="2" id="KW-1185">Reference proteome</keyword>
<dbReference type="AlphaFoldDB" id="A0A4Q0YMY1"/>